<dbReference type="Gene3D" id="2.30.40.10">
    <property type="entry name" value="Urease, subunit C, domain 1"/>
    <property type="match status" value="1"/>
</dbReference>
<dbReference type="EMBL" id="SJJZ01000004">
    <property type="protein sequence ID" value="TCC03640.1"/>
    <property type="molecule type" value="Genomic_DNA"/>
</dbReference>
<dbReference type="InterPro" id="IPR006680">
    <property type="entry name" value="Amidohydro-rel"/>
</dbReference>
<dbReference type="Pfam" id="PF01979">
    <property type="entry name" value="Amidohydro_1"/>
    <property type="match status" value="1"/>
</dbReference>
<evidence type="ECO:0000313" key="3">
    <source>
        <dbReference type="Proteomes" id="UP000292346"/>
    </source>
</evidence>
<protein>
    <submittedName>
        <fullName evidence="2">Amidohydrolase family protein</fullName>
    </submittedName>
</protein>
<sequence>MTWTVLLSRWEPIARGAAVTSDQGQPTVFDQVRVLDVRRGSVGDPTQVVVRDGVIDKISPTAEIPAGARVVPGEGRTLIPGLIDAHWHAIFASVPLMTALTGDVGFLHIVAAAAARDTLLRGFTTVRDAGGPSLGLKQAIDDGLVPGPRIYPSGAMISQTGGHGDFRARHEIPRGRTGYLSHAELVGAVRIADGVSAVFEAAREQLMLGASQLKLMAGGGVASSYDPLDVTQYTEAELHAAVEAAENWGTYVMVHAYTPRAVQQAIRAGVRCIEHGQLLDDETVELMAENDVWWSLQPFLDDEDAPPVPPGSRSKFEQMVTGTETAYELAKKHDVRLAWGTDTLFDPSLAVKQGKQLAKMTRWFTPAEVLTMATVTNAELLSLSAARNPYPGVLGVVEEGALADLILVNGNPLDDIQLLAAPETAFAAIMKQGDLVKDKA</sequence>
<dbReference type="InterPro" id="IPR057744">
    <property type="entry name" value="OTAase-like"/>
</dbReference>
<accession>A0A4R0H4H0</accession>
<dbReference type="PANTHER" id="PTHR43135">
    <property type="entry name" value="ALPHA-D-RIBOSE 1-METHYLPHOSPHONATE 5-TRIPHOSPHATE DIPHOSPHATASE"/>
    <property type="match status" value="1"/>
</dbReference>
<organism evidence="2 3">
    <name type="scientific">Kribbella soli</name>
    <dbReference type="NCBI Taxonomy" id="1124743"/>
    <lineage>
        <taxon>Bacteria</taxon>
        <taxon>Bacillati</taxon>
        <taxon>Actinomycetota</taxon>
        <taxon>Actinomycetes</taxon>
        <taxon>Propionibacteriales</taxon>
        <taxon>Kribbellaceae</taxon>
        <taxon>Kribbella</taxon>
    </lineage>
</organism>
<evidence type="ECO:0000259" key="1">
    <source>
        <dbReference type="Pfam" id="PF01979"/>
    </source>
</evidence>
<comment type="caution">
    <text evidence="2">The sequence shown here is derived from an EMBL/GenBank/DDBJ whole genome shotgun (WGS) entry which is preliminary data.</text>
</comment>
<dbReference type="InterPro" id="IPR011059">
    <property type="entry name" value="Metal-dep_hydrolase_composite"/>
</dbReference>
<dbReference type="GO" id="GO:0016810">
    <property type="term" value="F:hydrolase activity, acting on carbon-nitrogen (but not peptide) bonds"/>
    <property type="evidence" value="ECO:0007669"/>
    <property type="project" value="InterPro"/>
</dbReference>
<proteinExistence type="predicted"/>
<name>A0A4R0H4H0_9ACTN</name>
<gene>
    <name evidence="2" type="ORF">E0H45_31395</name>
</gene>
<feature type="domain" description="Amidohydrolase-related" evidence="1">
    <location>
        <begin position="77"/>
        <end position="420"/>
    </location>
</feature>
<reference evidence="2 3" key="1">
    <citation type="submission" date="2019-02" db="EMBL/GenBank/DDBJ databases">
        <title>Kribbella capetownensis sp. nov. and Kribbella speibonae sp. nov., isolated from soil.</title>
        <authorList>
            <person name="Curtis S.M."/>
            <person name="Norton I."/>
            <person name="Everest G.J."/>
            <person name="Meyers P.R."/>
        </authorList>
    </citation>
    <scope>NUCLEOTIDE SEQUENCE [LARGE SCALE GENOMIC DNA]</scope>
    <source>
        <strain evidence="2 3">KCTC 29219</strain>
    </source>
</reference>
<keyword evidence="2" id="KW-0378">Hydrolase</keyword>
<dbReference type="SUPFAM" id="SSF51338">
    <property type="entry name" value="Composite domain of metallo-dependent hydrolases"/>
    <property type="match status" value="1"/>
</dbReference>
<keyword evidence="3" id="KW-1185">Reference proteome</keyword>
<dbReference type="CDD" id="cd01299">
    <property type="entry name" value="Met_dep_hydrolase_A"/>
    <property type="match status" value="1"/>
</dbReference>
<evidence type="ECO:0000313" key="2">
    <source>
        <dbReference type="EMBL" id="TCC03640.1"/>
    </source>
</evidence>
<dbReference type="OrthoDB" id="3514520at2"/>
<dbReference type="InterPro" id="IPR032466">
    <property type="entry name" value="Metal_Hydrolase"/>
</dbReference>
<dbReference type="Gene3D" id="3.20.20.140">
    <property type="entry name" value="Metal-dependent hydrolases"/>
    <property type="match status" value="1"/>
</dbReference>
<dbReference type="SUPFAM" id="SSF51556">
    <property type="entry name" value="Metallo-dependent hydrolases"/>
    <property type="match status" value="1"/>
</dbReference>
<dbReference type="AlphaFoldDB" id="A0A4R0H4H0"/>
<dbReference type="PANTHER" id="PTHR43135:SF3">
    <property type="entry name" value="ALPHA-D-RIBOSE 1-METHYLPHOSPHONATE 5-TRIPHOSPHATE DIPHOSPHATASE"/>
    <property type="match status" value="1"/>
</dbReference>
<dbReference type="InterPro" id="IPR051781">
    <property type="entry name" value="Metallo-dep_Hydrolase"/>
</dbReference>
<dbReference type="Proteomes" id="UP000292346">
    <property type="component" value="Unassembled WGS sequence"/>
</dbReference>